<feature type="domain" description="DUF6531" evidence="3">
    <location>
        <begin position="325"/>
        <end position="396"/>
    </location>
</feature>
<dbReference type="InterPro" id="IPR036689">
    <property type="entry name" value="ESAT-6-like_sf"/>
</dbReference>
<feature type="compositionally biased region" description="Polar residues" evidence="1">
    <location>
        <begin position="1299"/>
        <end position="1317"/>
    </location>
</feature>
<accession>A0ABY7B613</accession>
<dbReference type="Gene3D" id="2.180.10.10">
    <property type="entry name" value="RHS repeat-associated core"/>
    <property type="match status" value="2"/>
</dbReference>
<dbReference type="Pfam" id="PF20148">
    <property type="entry name" value="DUF6531"/>
    <property type="match status" value="1"/>
</dbReference>
<evidence type="ECO:0000259" key="3">
    <source>
        <dbReference type="Pfam" id="PF20148"/>
    </source>
</evidence>
<reference evidence="4" key="1">
    <citation type="submission" date="2022-11" db="EMBL/GenBank/DDBJ databases">
        <authorList>
            <person name="Mo P."/>
        </authorList>
    </citation>
    <scope>NUCLEOTIDE SEQUENCE</scope>
    <source>
        <strain evidence="4">HUAS 11-8</strain>
    </source>
</reference>
<protein>
    <submittedName>
        <fullName evidence="4">DUF6531 domain-containing protein</fullName>
    </submittedName>
</protein>
<dbReference type="SUPFAM" id="SSF50960">
    <property type="entry name" value="TolB, C-terminal domain"/>
    <property type="match status" value="1"/>
</dbReference>
<keyword evidence="5" id="KW-1185">Reference proteome</keyword>
<sequence length="1428" mass="157482">MSNPLVAQKQDSTTWHSGINVLDDAAGVYQGVQSGSWIEGGIAALGTGMDLLTMAMNPVGTLISYGLNWLIEHVKPLKDALDQLAGDADQIAAYSQTWKNVAQAVQQAGKDLAATVEKDTANWSGQAADTYRANLKNKIGHINAASTCAETIAIVVQIVGVITGAVRGIVRDMVTQAIGDFIQDALEEVCSLGLGTPVVVAQVVEQVSAWMEKIGAVIKKLINSVEKLRPMMSKLEEIFAAIKKVMSALHGRPGEAEPHLPGESTHASSAHDTPASPNPETPLGSHTTDGTTPSGTEPSSGGIKDNIGEPRDNAVPADQLKCAQDPVDVASGRMVMAQTDVQLLGVLPVVLRRVHLSSYRAGRCFGPSWASTFDQRLEIEDETVYLAADDGTLQSFPNPAPGFTSLPDEGPRRLLERAEDGGYRLTDFEQRVMLCFEPDGPVRRLASITDRNGNRVEFQYTGSGAPTEIRHSSGYRIRVECDGDLVSALHLCDSGDGDDLLLIWYRYQNGRLTEVVNSSGRPLRFDYDPTGRVTGWTDRNGGWYRYFYDGAGRVVRTEGPQGAVSGTMEYDLENRVTYSVDSLGGRTAFHLNEAKQVVREVDPLGNETRFEWDRYDRLLSRTDPLGRVERYRYDEDGNLTTITRADGSQHLFEYNEFRLPVTSVGPDGAVIRREFDEHGNVTKVVDPAGNATEFAYDERGGWTVGGGLAWRGLPDGSVEKWVYDGEGNSRVYTDPMGRPTHTEYTHFDLPSVERRPDGTTLEFTYDTELRLIGVTNELGLQWRREYDPAGNLVRETDFNGRTIAYRYDAAGQLVERVNGAGEATRFTYDALGNLVERRNAAGVATFGYDPAGRLVYANDGATALFFQRDALGRVLTETCNGHAVVSSYDALGRRVRRRTPSGAESRWEYDANDQPVVLHTAGRTLRFTYDPAGQELQRHIGAGVVLAQRWNANRQLVSQTIAGSSGRLQHRSYTYRADGFLAGIDDGLAGRRSFDLDAVGRVTAVTGAEWRENYRYDRAGNITGASWPADPADGDLLGERRYDGTLVQEAGTTRYQRDAQGRVVLRQRKRLSRKPETWRYFWDPDDRLVGVRTPDGTNWRYSYDPLGRRIAKQRLGADGHVVEQIDFRWDGVVLAEQAHRTGSDDVRVTVWDHEPDRFTPVTQNERSWSGNSSQEWFDEQFYAIVTDLTGTPSELVDERGAIAWFRRANLWGRTITESMAGAAATLLRFPGQYADPETGFNYNYFRHYDPDTGHYVSADPLGLAAGPHHYRYTVNPLQFIDPLGLVSCTLNDYADSLRGSNQASTPRVASEYTTPSGQKYRAHNREGVPIPDHLRNEMEQIAPLSNRHGACAEVNALSKAYLGERAAAIAAGKTPEEADALARQAIRGGNMESVRVRPSGSPVNSHGTPIDPCPPFCTPLLRRLGISW</sequence>
<dbReference type="InterPro" id="IPR050708">
    <property type="entry name" value="T6SS_VgrG/RHS"/>
</dbReference>
<dbReference type="PANTHER" id="PTHR32305">
    <property type="match status" value="1"/>
</dbReference>
<dbReference type="Pfam" id="PF03527">
    <property type="entry name" value="RHS"/>
    <property type="match status" value="1"/>
</dbReference>
<dbReference type="InterPro" id="IPR045351">
    <property type="entry name" value="DUF6531"/>
</dbReference>
<dbReference type="Proteomes" id="UP001163203">
    <property type="component" value="Chromosome"/>
</dbReference>
<dbReference type="InterPro" id="IPR001826">
    <property type="entry name" value="RHS"/>
</dbReference>
<evidence type="ECO:0000259" key="2">
    <source>
        <dbReference type="Pfam" id="PF03527"/>
    </source>
</evidence>
<dbReference type="NCBIfam" id="TIGR03696">
    <property type="entry name" value="Rhs_assc_core"/>
    <property type="match status" value="1"/>
</dbReference>
<dbReference type="InterPro" id="IPR022385">
    <property type="entry name" value="Rhs_assc_core"/>
</dbReference>
<evidence type="ECO:0000256" key="1">
    <source>
        <dbReference type="SAM" id="MobiDB-lite"/>
    </source>
</evidence>
<feature type="region of interest" description="Disordered" evidence="1">
    <location>
        <begin position="1299"/>
        <end position="1322"/>
    </location>
</feature>
<dbReference type="RefSeq" id="WP_268757876.1">
    <property type="nucleotide sequence ID" value="NZ_CP113836.1"/>
</dbReference>
<dbReference type="NCBIfam" id="TIGR01643">
    <property type="entry name" value="YD_repeat_2x"/>
    <property type="match status" value="8"/>
</dbReference>
<gene>
    <name evidence="4" type="ORF">ORV05_08415</name>
</gene>
<dbReference type="SUPFAM" id="SSF140453">
    <property type="entry name" value="EsxAB dimer-like"/>
    <property type="match status" value="1"/>
</dbReference>
<dbReference type="PANTHER" id="PTHR32305:SF15">
    <property type="entry name" value="PROTEIN RHSA-RELATED"/>
    <property type="match status" value="1"/>
</dbReference>
<dbReference type="EMBL" id="CP113836">
    <property type="protein sequence ID" value="WAL67781.1"/>
    <property type="molecule type" value="Genomic_DNA"/>
</dbReference>
<dbReference type="Pfam" id="PF05593">
    <property type="entry name" value="RHS_repeat"/>
    <property type="match status" value="7"/>
</dbReference>
<evidence type="ECO:0000313" key="5">
    <source>
        <dbReference type="Proteomes" id="UP001163203"/>
    </source>
</evidence>
<feature type="region of interest" description="Disordered" evidence="1">
    <location>
        <begin position="252"/>
        <end position="314"/>
    </location>
</feature>
<dbReference type="InterPro" id="IPR006530">
    <property type="entry name" value="YD"/>
</dbReference>
<feature type="domain" description="RHS protein conserved region" evidence="2">
    <location>
        <begin position="1184"/>
        <end position="1217"/>
    </location>
</feature>
<organism evidence="4 5">
    <name type="scientific">Amycolatopsis cynarae</name>
    <dbReference type="NCBI Taxonomy" id="2995223"/>
    <lineage>
        <taxon>Bacteria</taxon>
        <taxon>Bacillati</taxon>
        <taxon>Actinomycetota</taxon>
        <taxon>Actinomycetes</taxon>
        <taxon>Pseudonocardiales</taxon>
        <taxon>Pseudonocardiaceae</taxon>
        <taxon>Amycolatopsis</taxon>
    </lineage>
</organism>
<evidence type="ECO:0000313" key="4">
    <source>
        <dbReference type="EMBL" id="WAL67781.1"/>
    </source>
</evidence>
<name>A0ABY7B613_9PSEU</name>
<proteinExistence type="predicted"/>
<feature type="compositionally biased region" description="Polar residues" evidence="1">
    <location>
        <begin position="284"/>
        <end position="299"/>
    </location>
</feature>
<dbReference type="InterPro" id="IPR031325">
    <property type="entry name" value="RHS_repeat"/>
</dbReference>